<reference evidence="7 8" key="1">
    <citation type="submission" date="2024-02" db="EMBL/GenBank/DDBJ databases">
        <authorList>
            <person name="Chen Y."/>
            <person name="Shah S."/>
            <person name="Dougan E. K."/>
            <person name="Thang M."/>
            <person name="Chan C."/>
        </authorList>
    </citation>
    <scope>NUCLEOTIDE SEQUENCE [LARGE SCALE GENOMIC DNA]</scope>
</reference>
<feature type="transmembrane region" description="Helical" evidence="6">
    <location>
        <begin position="495"/>
        <end position="518"/>
    </location>
</feature>
<feature type="transmembrane region" description="Helical" evidence="6">
    <location>
        <begin position="224"/>
        <end position="245"/>
    </location>
</feature>
<feature type="transmembrane region" description="Helical" evidence="6">
    <location>
        <begin position="394"/>
        <end position="413"/>
    </location>
</feature>
<dbReference type="Pfam" id="PF04515">
    <property type="entry name" value="Choline_transpo"/>
    <property type="match status" value="1"/>
</dbReference>
<comment type="function">
    <text evidence="6">Choline transporter.</text>
</comment>
<evidence type="ECO:0000256" key="6">
    <source>
        <dbReference type="RuleBase" id="RU368066"/>
    </source>
</evidence>
<feature type="transmembrane region" description="Helical" evidence="6">
    <location>
        <begin position="352"/>
        <end position="373"/>
    </location>
</feature>
<evidence type="ECO:0000256" key="5">
    <source>
        <dbReference type="ARBA" id="ARBA00023136"/>
    </source>
</evidence>
<proteinExistence type="inferred from homology"/>
<evidence type="ECO:0000313" key="7">
    <source>
        <dbReference type="EMBL" id="CAK9087458.1"/>
    </source>
</evidence>
<keyword evidence="4 6" id="KW-1133">Transmembrane helix</keyword>
<evidence type="ECO:0000313" key="8">
    <source>
        <dbReference type="Proteomes" id="UP001642464"/>
    </source>
</evidence>
<protein>
    <recommendedName>
        <fullName evidence="6">Choline transporter-like protein</fullName>
    </recommendedName>
</protein>
<name>A0ABP0QIJ7_9DINO</name>
<feature type="transmembrane region" description="Helical" evidence="6">
    <location>
        <begin position="459"/>
        <end position="483"/>
    </location>
</feature>
<accession>A0ABP0QIJ7</accession>
<evidence type="ECO:0000256" key="1">
    <source>
        <dbReference type="ARBA" id="ARBA00004141"/>
    </source>
</evidence>
<feature type="transmembrane region" description="Helical" evidence="6">
    <location>
        <begin position="310"/>
        <end position="332"/>
    </location>
</feature>
<organism evidence="7 8">
    <name type="scientific">Durusdinium trenchii</name>
    <dbReference type="NCBI Taxonomy" id="1381693"/>
    <lineage>
        <taxon>Eukaryota</taxon>
        <taxon>Sar</taxon>
        <taxon>Alveolata</taxon>
        <taxon>Dinophyceae</taxon>
        <taxon>Suessiales</taxon>
        <taxon>Symbiodiniaceae</taxon>
        <taxon>Durusdinium</taxon>
    </lineage>
</organism>
<dbReference type="PANTHER" id="PTHR12385">
    <property type="entry name" value="CHOLINE TRANSPORTER-LIKE (SLC FAMILY 44)"/>
    <property type="match status" value="1"/>
</dbReference>
<feature type="transmembrane region" description="Helical" evidence="6">
    <location>
        <begin position="65"/>
        <end position="83"/>
    </location>
</feature>
<comment type="subcellular location">
    <subcellularLocation>
        <location evidence="6">Cell membrane</location>
        <topology evidence="6">Multi-pass membrane protein</topology>
    </subcellularLocation>
    <subcellularLocation>
        <location evidence="1">Membrane</location>
        <topology evidence="1">Multi-pass membrane protein</topology>
    </subcellularLocation>
</comment>
<feature type="transmembrane region" description="Helical" evidence="6">
    <location>
        <begin position="162"/>
        <end position="188"/>
    </location>
</feature>
<keyword evidence="3 6" id="KW-0812">Transmembrane</keyword>
<keyword evidence="5 6" id="KW-0472">Membrane</keyword>
<dbReference type="PANTHER" id="PTHR12385:SF4">
    <property type="entry name" value="PROTEIN PNS1"/>
    <property type="match status" value="1"/>
</dbReference>
<comment type="similarity">
    <text evidence="2 6">Belongs to the CTL (choline transporter-like) family.</text>
</comment>
<feature type="transmembrane region" description="Helical" evidence="6">
    <location>
        <begin position="194"/>
        <end position="217"/>
    </location>
</feature>
<sequence length="557" mass="59417">MNLAPGNLPSSRTVMFNREIDVQNLKELQDLPEKRREGRAQEIRSGVNFLQRAPRFPANRRCVDLPWVILFLLTVLALIVFSATSIDDLQKQSAEPAEPRVLAFQGDVDGYEPVQYVDDGFGGSPDPSYDAPISSGDGAPFERDGPNGVENIHLSKSQAKHLILAVSLAGIAGAFGGLISASLWILAAKTCASAVVYTSLYTVPSIIVLVGIVLLVAGSVQGGLICCLVGVLLFMLVMWCWARYIPFTIEVAQMVAAAFSENLEMVAISAFGGLLGPIWVILVVVAYAACELKLTGNLSDGEGKESSDAFYPFFFVCVWGSGVIQNICHVAYCGVFSRWYYEEEGAPLLKSLQVALGTSFGSICQGTLIIAAISTVETAVRSSRRQAQQDGNMVGCVISLVLECFLSCIGDLMEYFNQWVFVLCAIRGGTFCDSVKGTCAMISCSGMKAVIGDLLIDRVVMLGSILSAIAGAGLAALAACLAATDAGQQLSKADIIGLCSLLGSLTGLISGGGVMGIMSSGTKAILMCWAEDPDRLHQDHGFEDVHEELSNKAREWK</sequence>
<gene>
    <name evidence="7" type="ORF">SCF082_LOCUS41346</name>
</gene>
<dbReference type="InterPro" id="IPR007603">
    <property type="entry name" value="Choline_transptr-like"/>
</dbReference>
<feature type="transmembrane region" description="Helical" evidence="6">
    <location>
        <begin position="265"/>
        <end position="289"/>
    </location>
</feature>
<evidence type="ECO:0000256" key="4">
    <source>
        <dbReference type="ARBA" id="ARBA00022989"/>
    </source>
</evidence>
<dbReference type="EMBL" id="CAXAMM010039574">
    <property type="protein sequence ID" value="CAK9087458.1"/>
    <property type="molecule type" value="Genomic_DNA"/>
</dbReference>
<dbReference type="Proteomes" id="UP001642464">
    <property type="component" value="Unassembled WGS sequence"/>
</dbReference>
<keyword evidence="8" id="KW-1185">Reference proteome</keyword>
<evidence type="ECO:0000256" key="2">
    <source>
        <dbReference type="ARBA" id="ARBA00007168"/>
    </source>
</evidence>
<comment type="caution">
    <text evidence="7">The sequence shown here is derived from an EMBL/GenBank/DDBJ whole genome shotgun (WGS) entry which is preliminary data.</text>
</comment>
<evidence type="ECO:0000256" key="3">
    <source>
        <dbReference type="ARBA" id="ARBA00022692"/>
    </source>
</evidence>